<keyword evidence="2 4" id="KW-0689">Ribosomal protein</keyword>
<dbReference type="GO" id="GO:1990904">
    <property type="term" value="C:ribonucleoprotein complex"/>
    <property type="evidence" value="ECO:0007669"/>
    <property type="project" value="UniProtKB-KW"/>
</dbReference>
<evidence type="ECO:0000313" key="6">
    <source>
        <dbReference type="EMBL" id="KAK1932711.1"/>
    </source>
</evidence>
<comment type="similarity">
    <text evidence="1 4">Belongs to the eukaryotic ribosomal protein eS12 family.</text>
</comment>
<name>A0AAD9G6I1_BABDI</name>
<evidence type="ECO:0000256" key="4">
    <source>
        <dbReference type="RuleBase" id="RU000670"/>
    </source>
</evidence>
<evidence type="ECO:0000259" key="5">
    <source>
        <dbReference type="Pfam" id="PF01248"/>
    </source>
</evidence>
<organism evidence="6 7">
    <name type="scientific">Babesia divergens</name>
    <dbReference type="NCBI Taxonomy" id="32595"/>
    <lineage>
        <taxon>Eukaryota</taxon>
        <taxon>Sar</taxon>
        <taxon>Alveolata</taxon>
        <taxon>Apicomplexa</taxon>
        <taxon>Aconoidasida</taxon>
        <taxon>Piroplasmida</taxon>
        <taxon>Babesiidae</taxon>
        <taxon>Babesia</taxon>
    </lineage>
</organism>
<dbReference type="AlphaFoldDB" id="A0AAD9G6I1"/>
<dbReference type="GO" id="GO:0003735">
    <property type="term" value="F:structural constituent of ribosome"/>
    <property type="evidence" value="ECO:0007669"/>
    <property type="project" value="InterPro"/>
</dbReference>
<evidence type="ECO:0000313" key="7">
    <source>
        <dbReference type="Proteomes" id="UP001195914"/>
    </source>
</evidence>
<dbReference type="GO" id="GO:0006412">
    <property type="term" value="P:translation"/>
    <property type="evidence" value="ECO:0007669"/>
    <property type="project" value="InterPro"/>
</dbReference>
<reference evidence="6" key="1">
    <citation type="journal article" date="2014" name="Nucleic Acids Res.">
        <title>The evolutionary dynamics of variant antigen genes in Babesia reveal a history of genomic innovation underlying host-parasite interaction.</title>
        <authorList>
            <person name="Jackson A.P."/>
            <person name="Otto T.D."/>
            <person name="Darby A."/>
            <person name="Ramaprasad A."/>
            <person name="Xia D."/>
            <person name="Echaide I.E."/>
            <person name="Farber M."/>
            <person name="Gahlot S."/>
            <person name="Gamble J."/>
            <person name="Gupta D."/>
            <person name="Gupta Y."/>
            <person name="Jackson L."/>
            <person name="Malandrin L."/>
            <person name="Malas T.B."/>
            <person name="Moussa E."/>
            <person name="Nair M."/>
            <person name="Reid A.J."/>
            <person name="Sanders M."/>
            <person name="Sharma J."/>
            <person name="Tracey A."/>
            <person name="Quail M.A."/>
            <person name="Weir W."/>
            <person name="Wastling J.M."/>
            <person name="Hall N."/>
            <person name="Willadsen P."/>
            <person name="Lingelbach K."/>
            <person name="Shiels B."/>
            <person name="Tait A."/>
            <person name="Berriman M."/>
            <person name="Allred D.R."/>
            <person name="Pain A."/>
        </authorList>
    </citation>
    <scope>NUCLEOTIDE SEQUENCE</scope>
    <source>
        <strain evidence="6">1802A</strain>
    </source>
</reference>
<dbReference type="InterPro" id="IPR000530">
    <property type="entry name" value="Ribosomal_eS12"/>
</dbReference>
<accession>A0AAD9G6I1</accession>
<keyword evidence="7" id="KW-1185">Reference proteome</keyword>
<reference evidence="6" key="2">
    <citation type="submission" date="2021-05" db="EMBL/GenBank/DDBJ databases">
        <authorList>
            <person name="Pain A."/>
        </authorList>
    </citation>
    <scope>NUCLEOTIDE SEQUENCE</scope>
    <source>
        <strain evidence="6">1802A</strain>
    </source>
</reference>
<proteinExistence type="inferred from homology"/>
<dbReference type="PANTHER" id="PTHR11843">
    <property type="entry name" value="40S RIBOSOMAL PROTEIN S12"/>
    <property type="match status" value="1"/>
</dbReference>
<dbReference type="InterPro" id="IPR029064">
    <property type="entry name" value="Ribosomal_eL30-like_sf"/>
</dbReference>
<dbReference type="GO" id="GO:0005840">
    <property type="term" value="C:ribosome"/>
    <property type="evidence" value="ECO:0007669"/>
    <property type="project" value="UniProtKB-KW"/>
</dbReference>
<evidence type="ECO:0000256" key="1">
    <source>
        <dbReference type="ARBA" id="ARBA00005824"/>
    </source>
</evidence>
<dbReference type="Proteomes" id="UP001195914">
    <property type="component" value="Unassembled WGS sequence"/>
</dbReference>
<keyword evidence="3 4" id="KW-0687">Ribonucleoprotein</keyword>
<gene>
    <name evidence="6" type="ORF">X943_000457</name>
</gene>
<feature type="domain" description="Ribosomal protein eL8/eL30/eS12/Gadd45" evidence="5">
    <location>
        <begin position="19"/>
        <end position="110"/>
    </location>
</feature>
<comment type="caution">
    <text evidence="6">The sequence shown here is derived from an EMBL/GenBank/DDBJ whole genome shotgun (WGS) entry which is preliminary data.</text>
</comment>
<sequence length="135" mass="14700">MAEEGVPEAVETVQTPEDDLQKLLHLALSNGCLIRGIHQVTKAIESKKAQVCVVSKQCSEPAYLQLIQVLCKEHDVILIETEHDSKTIGEWSGLCKYDIEGVARNIVGATSVAVTAIDENSEALDEMKKLVSALK</sequence>
<evidence type="ECO:0000256" key="2">
    <source>
        <dbReference type="ARBA" id="ARBA00022980"/>
    </source>
</evidence>
<dbReference type="Pfam" id="PF01248">
    <property type="entry name" value="Ribosomal_L7Ae"/>
    <property type="match status" value="1"/>
</dbReference>
<dbReference type="EMBL" id="JAHBMH010000073">
    <property type="protein sequence ID" value="KAK1932711.1"/>
    <property type="molecule type" value="Genomic_DNA"/>
</dbReference>
<dbReference type="PRINTS" id="PR00972">
    <property type="entry name" value="RIBSOMALS12E"/>
</dbReference>
<dbReference type="SUPFAM" id="SSF55315">
    <property type="entry name" value="L30e-like"/>
    <property type="match status" value="1"/>
</dbReference>
<protein>
    <recommendedName>
        <fullName evidence="4">40S ribosomal protein S12</fullName>
    </recommendedName>
</protein>
<evidence type="ECO:0000256" key="3">
    <source>
        <dbReference type="ARBA" id="ARBA00023274"/>
    </source>
</evidence>
<dbReference type="InterPro" id="IPR004038">
    <property type="entry name" value="Ribosomal_eL8/eL30/eS12/Gad45"/>
</dbReference>
<dbReference type="Gene3D" id="3.30.1330.30">
    <property type="match status" value="1"/>
</dbReference>